<feature type="transmembrane region" description="Helical" evidence="2">
    <location>
        <begin position="125"/>
        <end position="142"/>
    </location>
</feature>
<keyword evidence="2" id="KW-0472">Membrane</keyword>
<protein>
    <recommendedName>
        <fullName evidence="4">DUF1700 domain-containing protein</fullName>
    </recommendedName>
</protein>
<dbReference type="EMBL" id="CACRST010000013">
    <property type="protein sequence ID" value="VYT02013.1"/>
    <property type="molecule type" value="Genomic_DNA"/>
</dbReference>
<sequence>MNKKEFLDILYGQLIDQMPSDRASAHVRYYQTYIEEEAQKGRGEDEIFQTLGDPRLIAKTLIDTEAESGFHTQTAGEAYSPEGSDTGQPKSRRYKLDLSTWYGKLIVLLAAAAVLVLLFMALSFLLPFLLVGSLILFFISWFRRRK</sequence>
<evidence type="ECO:0000256" key="1">
    <source>
        <dbReference type="SAM" id="MobiDB-lite"/>
    </source>
</evidence>
<feature type="region of interest" description="Disordered" evidence="1">
    <location>
        <begin position="70"/>
        <end position="91"/>
    </location>
</feature>
<evidence type="ECO:0000256" key="2">
    <source>
        <dbReference type="SAM" id="Phobius"/>
    </source>
</evidence>
<gene>
    <name evidence="3" type="ORF">BGLFYP119_01496</name>
</gene>
<dbReference type="Pfam" id="PF22564">
    <property type="entry name" value="HAAS"/>
    <property type="match status" value="1"/>
</dbReference>
<accession>A0A6N2TB53</accession>
<proteinExistence type="predicted"/>
<keyword evidence="2" id="KW-1133">Transmembrane helix</keyword>
<dbReference type="RefSeq" id="WP_156353826.1">
    <property type="nucleotide sequence ID" value="NZ_CACRST010000013.1"/>
</dbReference>
<reference evidence="3" key="1">
    <citation type="submission" date="2019-11" db="EMBL/GenBank/DDBJ databases">
        <authorList>
            <person name="Feng L."/>
        </authorList>
    </citation>
    <scope>NUCLEOTIDE SEQUENCE</scope>
    <source>
        <strain evidence="3">BgluceraseaLFYP119</strain>
    </source>
</reference>
<organism evidence="3">
    <name type="scientific">Blautia glucerasea</name>
    <dbReference type="NCBI Taxonomy" id="536633"/>
    <lineage>
        <taxon>Bacteria</taxon>
        <taxon>Bacillati</taxon>
        <taxon>Bacillota</taxon>
        <taxon>Clostridia</taxon>
        <taxon>Lachnospirales</taxon>
        <taxon>Lachnospiraceae</taxon>
        <taxon>Blautia</taxon>
    </lineage>
</organism>
<feature type="transmembrane region" description="Helical" evidence="2">
    <location>
        <begin position="101"/>
        <end position="119"/>
    </location>
</feature>
<name>A0A6N2TB53_9FIRM</name>
<evidence type="ECO:0000313" key="3">
    <source>
        <dbReference type="EMBL" id="VYT02013.1"/>
    </source>
</evidence>
<dbReference type="AlphaFoldDB" id="A0A6N2TB53"/>
<keyword evidence="2" id="KW-0812">Transmembrane</keyword>
<evidence type="ECO:0008006" key="4">
    <source>
        <dbReference type="Google" id="ProtNLM"/>
    </source>
</evidence>